<evidence type="ECO:0000313" key="3">
    <source>
        <dbReference type="Proteomes" id="UP000712600"/>
    </source>
</evidence>
<feature type="compositionally biased region" description="Basic and acidic residues" evidence="1">
    <location>
        <begin position="31"/>
        <end position="45"/>
    </location>
</feature>
<comment type="caution">
    <text evidence="2">The sequence shown here is derived from an EMBL/GenBank/DDBJ whole genome shotgun (WGS) entry which is preliminary data.</text>
</comment>
<dbReference type="AlphaFoldDB" id="A0A8S9R9F3"/>
<feature type="region of interest" description="Disordered" evidence="1">
    <location>
        <begin position="30"/>
        <end position="76"/>
    </location>
</feature>
<evidence type="ECO:0000256" key="1">
    <source>
        <dbReference type="SAM" id="MobiDB-lite"/>
    </source>
</evidence>
<feature type="compositionally biased region" description="Low complexity" evidence="1">
    <location>
        <begin position="59"/>
        <end position="76"/>
    </location>
</feature>
<sequence>MDRCKSWASLFRMRGTWILRVVRQGHALSLAEEKSVGSSREDSSPNRRNQSFARSLVRSQCSGSHGSSHSLNSSQR</sequence>
<protein>
    <submittedName>
        <fullName evidence="2">Uncharacterized protein</fullName>
    </submittedName>
</protein>
<proteinExistence type="predicted"/>
<gene>
    <name evidence="2" type="ORF">F2Q69_00016272</name>
</gene>
<evidence type="ECO:0000313" key="2">
    <source>
        <dbReference type="EMBL" id="KAF3560283.1"/>
    </source>
</evidence>
<dbReference type="EMBL" id="QGKX02000996">
    <property type="protein sequence ID" value="KAF3560283.1"/>
    <property type="molecule type" value="Genomic_DNA"/>
</dbReference>
<reference evidence="2" key="1">
    <citation type="submission" date="2019-12" db="EMBL/GenBank/DDBJ databases">
        <title>Genome sequencing and annotation of Brassica cretica.</title>
        <authorList>
            <person name="Studholme D.J."/>
            <person name="Sarris P."/>
        </authorList>
    </citation>
    <scope>NUCLEOTIDE SEQUENCE</scope>
    <source>
        <strain evidence="2">PFS-109/04</strain>
        <tissue evidence="2">Leaf</tissue>
    </source>
</reference>
<organism evidence="2 3">
    <name type="scientific">Brassica cretica</name>
    <name type="common">Mustard</name>
    <dbReference type="NCBI Taxonomy" id="69181"/>
    <lineage>
        <taxon>Eukaryota</taxon>
        <taxon>Viridiplantae</taxon>
        <taxon>Streptophyta</taxon>
        <taxon>Embryophyta</taxon>
        <taxon>Tracheophyta</taxon>
        <taxon>Spermatophyta</taxon>
        <taxon>Magnoliopsida</taxon>
        <taxon>eudicotyledons</taxon>
        <taxon>Gunneridae</taxon>
        <taxon>Pentapetalae</taxon>
        <taxon>rosids</taxon>
        <taxon>malvids</taxon>
        <taxon>Brassicales</taxon>
        <taxon>Brassicaceae</taxon>
        <taxon>Brassiceae</taxon>
        <taxon>Brassica</taxon>
    </lineage>
</organism>
<dbReference type="Proteomes" id="UP000712600">
    <property type="component" value="Unassembled WGS sequence"/>
</dbReference>
<accession>A0A8S9R9F3</accession>
<name>A0A8S9R9F3_BRACR</name>